<evidence type="ECO:0000313" key="1">
    <source>
        <dbReference type="EMBL" id="CAF3456305.1"/>
    </source>
</evidence>
<organism evidence="1 2">
    <name type="scientific">Rotaria socialis</name>
    <dbReference type="NCBI Taxonomy" id="392032"/>
    <lineage>
        <taxon>Eukaryota</taxon>
        <taxon>Metazoa</taxon>
        <taxon>Spiralia</taxon>
        <taxon>Gnathifera</taxon>
        <taxon>Rotifera</taxon>
        <taxon>Eurotatoria</taxon>
        <taxon>Bdelloidea</taxon>
        <taxon>Philodinida</taxon>
        <taxon>Philodinidae</taxon>
        <taxon>Rotaria</taxon>
    </lineage>
</organism>
<proteinExistence type="predicted"/>
<gene>
    <name evidence="1" type="ORF">KIK155_LOCUS12756</name>
</gene>
<sequence length="154" mass="17243">MNLASPEDGIIENDEVTVQTAGPQHIDNFINSSLLKFPKNENSNNALPQHCILESDLPNEVECMSVYDISTPIATSLLFQKQNSLVSNFLQHSSSNIMVDNIYVFISNDFNSKSRTYHRTAQIETCINNIKDKIIDANPISLAIQAYGKIVKRN</sequence>
<dbReference type="EMBL" id="CAJNYV010002126">
    <property type="protein sequence ID" value="CAF3456305.1"/>
    <property type="molecule type" value="Genomic_DNA"/>
</dbReference>
<protein>
    <submittedName>
        <fullName evidence="1">Uncharacterized protein</fullName>
    </submittedName>
</protein>
<reference evidence="1" key="1">
    <citation type="submission" date="2021-02" db="EMBL/GenBank/DDBJ databases">
        <authorList>
            <person name="Nowell W R."/>
        </authorList>
    </citation>
    <scope>NUCLEOTIDE SEQUENCE</scope>
</reference>
<evidence type="ECO:0000313" key="2">
    <source>
        <dbReference type="Proteomes" id="UP000663865"/>
    </source>
</evidence>
<dbReference type="AlphaFoldDB" id="A0A818EAZ0"/>
<comment type="caution">
    <text evidence="1">The sequence shown here is derived from an EMBL/GenBank/DDBJ whole genome shotgun (WGS) entry which is preliminary data.</text>
</comment>
<dbReference type="Proteomes" id="UP000663865">
    <property type="component" value="Unassembled WGS sequence"/>
</dbReference>
<name>A0A818EAZ0_9BILA</name>
<accession>A0A818EAZ0</accession>